<dbReference type="EMBL" id="KL584791">
    <property type="protein sequence ID" value="KEQ90416.1"/>
    <property type="molecule type" value="Genomic_DNA"/>
</dbReference>
<dbReference type="Pfam" id="PF00732">
    <property type="entry name" value="GMC_oxred_N"/>
    <property type="match status" value="1"/>
</dbReference>
<dbReference type="GO" id="GO:0050660">
    <property type="term" value="F:flavin adenine dinucleotide binding"/>
    <property type="evidence" value="ECO:0007669"/>
    <property type="project" value="InterPro"/>
</dbReference>
<dbReference type="InterPro" id="IPR012132">
    <property type="entry name" value="GMC_OxRdtase"/>
</dbReference>
<dbReference type="STRING" id="1043005.A0A074YU93"/>
<evidence type="ECO:0000313" key="4">
    <source>
        <dbReference type="EMBL" id="KEQ90416.1"/>
    </source>
</evidence>
<feature type="domain" description="Glucose-methanol-choline oxidoreductase N-terminal" evidence="3">
    <location>
        <begin position="278"/>
        <end position="292"/>
    </location>
</feature>
<dbReference type="OMA" id="YWECMAR"/>
<comment type="cofactor">
    <cofactor evidence="2">
        <name>FAD</name>
        <dbReference type="ChEBI" id="CHEBI:57692"/>
    </cofactor>
</comment>
<evidence type="ECO:0000259" key="3">
    <source>
        <dbReference type="PROSITE" id="PS00624"/>
    </source>
</evidence>
<feature type="binding site" evidence="2">
    <location>
        <position position="239"/>
    </location>
    <ligand>
        <name>FAD</name>
        <dbReference type="ChEBI" id="CHEBI:57692"/>
    </ligand>
</feature>
<dbReference type="Gene3D" id="3.50.50.60">
    <property type="entry name" value="FAD/NAD(P)-binding domain"/>
    <property type="match status" value="1"/>
</dbReference>
<dbReference type="PANTHER" id="PTHR11552:SF210">
    <property type="entry name" value="GLUCOSE-METHANOL-CHOLINE OXIDOREDUCTASE N-TERMINAL DOMAIN-CONTAINING PROTEIN-RELATED"/>
    <property type="match status" value="1"/>
</dbReference>
<dbReference type="Proteomes" id="UP000030641">
    <property type="component" value="Unassembled WGS sequence"/>
</dbReference>
<dbReference type="AlphaFoldDB" id="A0A074YU93"/>
<dbReference type="PIRSF" id="PIRSF000137">
    <property type="entry name" value="Alcohol_oxidase"/>
    <property type="match status" value="1"/>
</dbReference>
<organism evidence="4 5">
    <name type="scientific">Aureobasidium subglaciale (strain EXF-2481)</name>
    <name type="common">Aureobasidium pullulans var. subglaciale</name>
    <dbReference type="NCBI Taxonomy" id="1043005"/>
    <lineage>
        <taxon>Eukaryota</taxon>
        <taxon>Fungi</taxon>
        <taxon>Dikarya</taxon>
        <taxon>Ascomycota</taxon>
        <taxon>Pezizomycotina</taxon>
        <taxon>Dothideomycetes</taxon>
        <taxon>Dothideomycetidae</taxon>
        <taxon>Dothideales</taxon>
        <taxon>Saccotheciaceae</taxon>
        <taxon>Aureobasidium</taxon>
    </lineage>
</organism>
<feature type="binding site" evidence="2">
    <location>
        <position position="89"/>
    </location>
    <ligand>
        <name>FAD</name>
        <dbReference type="ChEBI" id="CHEBI:57692"/>
    </ligand>
</feature>
<dbReference type="GeneID" id="25364970"/>
<dbReference type="Pfam" id="PF05199">
    <property type="entry name" value="GMC_oxred_C"/>
    <property type="match status" value="1"/>
</dbReference>
<dbReference type="InParanoid" id="A0A074YU93"/>
<keyword evidence="2" id="KW-0285">Flavoprotein</keyword>
<dbReference type="Gene3D" id="3.30.560.10">
    <property type="entry name" value="Glucose Oxidase, domain 3"/>
    <property type="match status" value="1"/>
</dbReference>
<evidence type="ECO:0000256" key="2">
    <source>
        <dbReference type="PIRSR" id="PIRSR000137-2"/>
    </source>
</evidence>
<accession>A0A074YU93</accession>
<sequence length="592" mass="64449">MVQLTTSEYDLIIVGGGTAGCVLANRLSEGPDVSILVLEAGEDRSDDPRVYTPGLTGGTLDDLQFDWQYLSEPTSGVNNRQIKHPRGRVIGGSSAINSLAIIYPSASGMDAWAELGNEGWDWKTLAPYFLKFQTIVPPSKEVRRQINIIHSDENIRKSNGPIQTVFPLQPNALHKVWLETFRTLNLENVSDPLTGHAIGGHTSTCHITGDTRERSHAGVAYLDPVRGRENLTIVTNAVVHKVVIDDDGSGPAVRGVVYSQHGVVHEAVAKKEVILAAGAFNTPQILELSGIGDPSILKRHGINIVHANSAVGENLQDHLRVGISFEAADGVPPRLPPPTDEVRRTYEDNRSGSLAENGAFSFSYTPIVPFLNPGGNEKLKSLLDRHLQDDHSQSDFVRKRNKFIRNAVESADEATAVSFLSRRPASEVNNGNFITLNSMLSHPFSAGSAHIISADPQTKPKVDFDYYSHPLDTEIHAQHIKVLEKLAKTKPLASCIKPGGRRLPQGYPTDTIDNAKMLARAYATTNYHPCGTCSLGAVVDNRLNVKGVRNLRIVDASIMPIIPRGNILATVYAVAERAADIISEDLGIRRET</sequence>
<dbReference type="SUPFAM" id="SSF54373">
    <property type="entry name" value="FAD-linked reductases, C-terminal domain"/>
    <property type="match status" value="1"/>
</dbReference>
<dbReference type="PANTHER" id="PTHR11552">
    <property type="entry name" value="GLUCOSE-METHANOL-CHOLINE GMC OXIDOREDUCTASE"/>
    <property type="match status" value="1"/>
</dbReference>
<proteinExistence type="inferred from homology"/>
<dbReference type="InterPro" id="IPR007867">
    <property type="entry name" value="GMC_OxRtase_C"/>
</dbReference>
<name>A0A074YU93_AURSE</name>
<dbReference type="GO" id="GO:0016614">
    <property type="term" value="F:oxidoreductase activity, acting on CH-OH group of donors"/>
    <property type="evidence" value="ECO:0007669"/>
    <property type="project" value="InterPro"/>
</dbReference>
<dbReference type="RefSeq" id="XP_013338904.1">
    <property type="nucleotide sequence ID" value="XM_013483450.1"/>
</dbReference>
<gene>
    <name evidence="4" type="ORF">AUEXF2481DRAFT_33958</name>
</gene>
<reference evidence="4 5" key="1">
    <citation type="journal article" date="2014" name="BMC Genomics">
        <title>Genome sequencing of four Aureobasidium pullulans varieties: biotechnological potential, stress tolerance, and description of new species.</title>
        <authorList>
            <person name="Gostin Ar C."/>
            <person name="Ohm R.A."/>
            <person name="Kogej T."/>
            <person name="Sonjak S."/>
            <person name="Turk M."/>
            <person name="Zajc J."/>
            <person name="Zalar P."/>
            <person name="Grube M."/>
            <person name="Sun H."/>
            <person name="Han J."/>
            <person name="Sharma A."/>
            <person name="Chiniquy J."/>
            <person name="Ngan C.Y."/>
            <person name="Lipzen A."/>
            <person name="Barry K."/>
            <person name="Grigoriev I.V."/>
            <person name="Gunde-Cimerman N."/>
        </authorList>
    </citation>
    <scope>NUCLEOTIDE SEQUENCE [LARGE SCALE GENOMIC DNA]</scope>
    <source>
        <strain evidence="4 5">EXF-2481</strain>
    </source>
</reference>
<dbReference type="HOGENOM" id="CLU_002865_6_2_1"/>
<protein>
    <submittedName>
        <fullName evidence="4">GMC oxidoreductase</fullName>
    </submittedName>
</protein>
<evidence type="ECO:0000313" key="5">
    <source>
        <dbReference type="Proteomes" id="UP000030641"/>
    </source>
</evidence>
<dbReference type="InterPro" id="IPR000172">
    <property type="entry name" value="GMC_OxRdtase_N"/>
</dbReference>
<keyword evidence="2" id="KW-0274">FAD</keyword>
<dbReference type="PROSITE" id="PS00624">
    <property type="entry name" value="GMC_OXRED_2"/>
    <property type="match status" value="1"/>
</dbReference>
<dbReference type="OrthoDB" id="269227at2759"/>
<keyword evidence="5" id="KW-1185">Reference proteome</keyword>
<comment type="similarity">
    <text evidence="1">Belongs to the GMC oxidoreductase family.</text>
</comment>
<dbReference type="InterPro" id="IPR036188">
    <property type="entry name" value="FAD/NAD-bd_sf"/>
</dbReference>
<dbReference type="SUPFAM" id="SSF51905">
    <property type="entry name" value="FAD/NAD(P)-binding domain"/>
    <property type="match status" value="1"/>
</dbReference>
<evidence type="ECO:0000256" key="1">
    <source>
        <dbReference type="ARBA" id="ARBA00010790"/>
    </source>
</evidence>